<reference evidence="1 2" key="1">
    <citation type="submission" date="2019-07" db="EMBL/GenBank/DDBJ databases">
        <title>Draft genome for Aliikangiella sp. M105.</title>
        <authorList>
            <person name="Wang G."/>
        </authorList>
    </citation>
    <scope>NUCLEOTIDE SEQUENCE [LARGE SCALE GENOMIC DNA]</scope>
    <source>
        <strain evidence="1 2">M105</strain>
    </source>
</reference>
<evidence type="ECO:0000313" key="2">
    <source>
        <dbReference type="Proteomes" id="UP000315439"/>
    </source>
</evidence>
<sequence length="371" mass="42214">MHRNSTNNASLATWLMVFSAFVIVGCKTVSPQRTHWDNYKQAMDDSAGKADYVKARKSLEDMIDDPGTDAKMRKNAIELLSGKLFTGDFGNFDEESFIYWAKALGSNTPSWLKLRLKSVEMVNSEYQKNPAEVASLYTSIRKYCDDKTLVTEQLASSPDNIALRYLAAVECLSEQLVNKEEARKLYARHLASFGPRDNAQVMAKGFSLYTNDASEYEKLGELDKNALLLAKVQTLKYVANAKELKFKMKPTTQNYNQSSMIFNKLESDNDKDWQDAISATEQYIESNDIDKESKGFFYNIIMTSAFLKDRYEVYQEYAGKLLDNSDLGVQQKLFVELNRGLLLSEVGRSEEGLKYIDKAINLYHEQKASIK</sequence>
<keyword evidence="2" id="KW-1185">Reference proteome</keyword>
<accession>A0A545UCC7</accession>
<protein>
    <recommendedName>
        <fullName evidence="3">Tetratricopeptide repeat protein</fullName>
    </recommendedName>
</protein>
<comment type="caution">
    <text evidence="1">The sequence shown here is derived from an EMBL/GenBank/DDBJ whole genome shotgun (WGS) entry which is preliminary data.</text>
</comment>
<name>A0A545UCC7_9GAMM</name>
<organism evidence="1 2">
    <name type="scientific">Aliikangiella coralliicola</name>
    <dbReference type="NCBI Taxonomy" id="2592383"/>
    <lineage>
        <taxon>Bacteria</taxon>
        <taxon>Pseudomonadati</taxon>
        <taxon>Pseudomonadota</taxon>
        <taxon>Gammaproteobacteria</taxon>
        <taxon>Oceanospirillales</taxon>
        <taxon>Pleioneaceae</taxon>
        <taxon>Aliikangiella</taxon>
    </lineage>
</organism>
<dbReference type="Proteomes" id="UP000315439">
    <property type="component" value="Unassembled WGS sequence"/>
</dbReference>
<proteinExistence type="predicted"/>
<dbReference type="OrthoDB" id="9836870at2"/>
<evidence type="ECO:0008006" key="3">
    <source>
        <dbReference type="Google" id="ProtNLM"/>
    </source>
</evidence>
<dbReference type="RefSeq" id="WP_142932133.1">
    <property type="nucleotide sequence ID" value="NZ_ML660165.1"/>
</dbReference>
<evidence type="ECO:0000313" key="1">
    <source>
        <dbReference type="EMBL" id="TQV87119.1"/>
    </source>
</evidence>
<dbReference type="EMBL" id="VIKS01000009">
    <property type="protein sequence ID" value="TQV87119.1"/>
    <property type="molecule type" value="Genomic_DNA"/>
</dbReference>
<dbReference type="PROSITE" id="PS51257">
    <property type="entry name" value="PROKAR_LIPOPROTEIN"/>
    <property type="match status" value="1"/>
</dbReference>
<gene>
    <name evidence="1" type="ORF">FLL46_15045</name>
</gene>
<dbReference type="AlphaFoldDB" id="A0A545UCC7"/>